<evidence type="ECO:0000259" key="17">
    <source>
        <dbReference type="PROSITE" id="PS51873"/>
    </source>
</evidence>
<keyword evidence="6" id="KW-0677">Repeat</keyword>
<evidence type="ECO:0000256" key="9">
    <source>
        <dbReference type="ARBA" id="ARBA00022833"/>
    </source>
</evidence>
<dbReference type="InterPro" id="IPR035979">
    <property type="entry name" value="RBD_domain_sf"/>
</dbReference>
<evidence type="ECO:0000313" key="20">
    <source>
        <dbReference type="Proteomes" id="UP000285301"/>
    </source>
</evidence>
<keyword evidence="11" id="KW-0539">Nucleus</keyword>
<feature type="domain" description="RRM" evidence="16">
    <location>
        <begin position="97"/>
        <end position="176"/>
    </location>
</feature>
<dbReference type="OrthoDB" id="78437at2759"/>
<evidence type="ECO:0000256" key="8">
    <source>
        <dbReference type="ARBA" id="ARBA00022786"/>
    </source>
</evidence>
<dbReference type="InterPro" id="IPR013083">
    <property type="entry name" value="Znf_RING/FYVE/PHD"/>
</dbReference>
<evidence type="ECO:0000259" key="16">
    <source>
        <dbReference type="PROSITE" id="PS50102"/>
    </source>
</evidence>
<evidence type="ECO:0000256" key="4">
    <source>
        <dbReference type="ARBA" id="ARBA00022679"/>
    </source>
</evidence>
<dbReference type="InterPro" id="IPR017907">
    <property type="entry name" value="Znf_RING_CS"/>
</dbReference>
<dbReference type="PROSITE" id="PS50102">
    <property type="entry name" value="RRM"/>
    <property type="match status" value="4"/>
</dbReference>
<feature type="domain" description="RING-type" evidence="15">
    <location>
        <begin position="463"/>
        <end position="511"/>
    </location>
</feature>
<evidence type="ECO:0000259" key="15">
    <source>
        <dbReference type="PROSITE" id="PS50089"/>
    </source>
</evidence>
<feature type="domain" description="RRM" evidence="16">
    <location>
        <begin position="351"/>
        <end position="429"/>
    </location>
</feature>
<evidence type="ECO:0000256" key="10">
    <source>
        <dbReference type="ARBA" id="ARBA00022884"/>
    </source>
</evidence>
<evidence type="ECO:0000256" key="7">
    <source>
        <dbReference type="ARBA" id="ARBA00022771"/>
    </source>
</evidence>
<dbReference type="Pfam" id="PF00076">
    <property type="entry name" value="RRM_1"/>
    <property type="match status" value="4"/>
</dbReference>
<dbReference type="PROSITE" id="PS51873">
    <property type="entry name" value="TRIAD"/>
    <property type="match status" value="1"/>
</dbReference>
<keyword evidence="10 13" id="KW-0694">RNA-binding</keyword>
<dbReference type="FunFam" id="3.30.70.330:FF:000651">
    <property type="entry name" value="Poly(A) binding protein cytoplasmic 1 like"/>
    <property type="match status" value="1"/>
</dbReference>
<dbReference type="SMART" id="SM00647">
    <property type="entry name" value="IBR"/>
    <property type="match status" value="2"/>
</dbReference>
<dbReference type="PANTHER" id="PTHR24012">
    <property type="entry name" value="RNA BINDING PROTEIN"/>
    <property type="match status" value="1"/>
</dbReference>
<evidence type="ECO:0000313" key="18">
    <source>
        <dbReference type="EMBL" id="RWS05825.1"/>
    </source>
</evidence>
<dbReference type="InterPro" id="IPR002867">
    <property type="entry name" value="IBR_dom"/>
</dbReference>
<dbReference type="EMBL" id="NCKU01004524">
    <property type="protein sequence ID" value="RWS05826.1"/>
    <property type="molecule type" value="Genomic_DNA"/>
</dbReference>
<dbReference type="SUPFAM" id="SSF57850">
    <property type="entry name" value="RING/U-box"/>
    <property type="match status" value="2"/>
</dbReference>
<evidence type="ECO:0000256" key="6">
    <source>
        <dbReference type="ARBA" id="ARBA00022737"/>
    </source>
</evidence>
<name>A0A3S3P5U1_9ACAR</name>
<feature type="domain" description="RRM" evidence="16">
    <location>
        <begin position="226"/>
        <end position="305"/>
    </location>
</feature>
<dbReference type="AlphaFoldDB" id="A0A3S3P5U1"/>
<dbReference type="Pfam" id="PF22191">
    <property type="entry name" value="IBR_1"/>
    <property type="match status" value="1"/>
</dbReference>
<keyword evidence="8" id="KW-0833">Ubl conjugation pathway</keyword>
<dbReference type="SUPFAM" id="SSF54928">
    <property type="entry name" value="RNA-binding domain, RBD"/>
    <property type="match status" value="3"/>
</dbReference>
<comment type="subcellular location">
    <subcellularLocation>
        <location evidence="2">Cytoplasm</location>
    </subcellularLocation>
    <subcellularLocation>
        <location evidence="1">Nucleus</location>
    </subcellularLocation>
</comment>
<evidence type="ECO:0000256" key="3">
    <source>
        <dbReference type="ARBA" id="ARBA00022490"/>
    </source>
</evidence>
<feature type="domain" description="RING-type" evidence="17">
    <location>
        <begin position="459"/>
        <end position="697"/>
    </location>
</feature>
<reference evidence="19" key="2">
    <citation type="submission" date="2018-11" db="EMBL/GenBank/DDBJ databases">
        <title>Trombidioid mite genomics.</title>
        <authorList>
            <person name="Dong X."/>
        </authorList>
    </citation>
    <scope>NUCLEOTIDE SEQUENCE</scope>
    <source>
        <strain evidence="19">UoL-WK</strain>
    </source>
</reference>
<comment type="caution">
    <text evidence="19">The sequence shown here is derived from an EMBL/GenBank/DDBJ whole genome shotgun (WGS) entry which is preliminary data.</text>
</comment>
<feature type="domain" description="RRM" evidence="16">
    <location>
        <begin position="15"/>
        <end position="91"/>
    </location>
</feature>
<accession>A0A3S3P5U1</accession>
<evidence type="ECO:0000256" key="5">
    <source>
        <dbReference type="ARBA" id="ARBA00022723"/>
    </source>
</evidence>
<dbReference type="Gene3D" id="1.20.120.1750">
    <property type="match status" value="1"/>
</dbReference>
<sequence>MDTSNENKGDSQSKNRIYFDGFDSNETKERILSIFSDYGSITNFSLYIKEQRFLGKGWIEFESSESVDKAIEAVSGMIDRGNSVSVEKYRPREERAKNVIVKNFGDAISDENQLKNLFKEFGKIVSAKVERDSNGKSRGFGYVNFERSEDASRAVKEKNGFPLKLTRPMQVIVCESKPKIDQKSSKNCFVGPMRAAKVDTNLLTNRAASTTNVHSKQKNLENATFKKLQVKNFGGEIKEDHQLRSYFEKFGEIKYATVVKDKNGVSLGCGYVCFAKHDDAERALKAMHNFPIPYSKQLKVEIHNNKAERERKELKEKINPLTAKSEHLAFEPSKDCPESGQPSSKAQTSFTNIYVKKFEDTIQSDDQLENIFAKFGEIISAKVMKDDFNKSKGFGFVCFKNASDAKAAVEQMHGQIVNGKKLYVAKSLKKTERERQLKLRNQFLAQVRKKKIYKPTVDSGTYCPACCTNWLHKDIVNLKCGHVICKECMNIYIQTSVKERKIKSILCPECEVDVDYDLIKNSVPKKLFTSYDEMIFKVYMENAEDISNCEYQAFFVKEVLCETAAVCGYCEYKFCITCREDFHGTSSCGEIESKRNEIIRKYRNGTKVEKADLERRYTKKKLEHLLEDYLNKECINAICKRCPSCGVSIQKNGGCKHMCCFKCGKHFCWQCYADLNPNDLAAHYDKNLCVYFTEEELLKFY</sequence>
<evidence type="ECO:0000256" key="2">
    <source>
        <dbReference type="ARBA" id="ARBA00004496"/>
    </source>
</evidence>
<feature type="coiled-coil region" evidence="14">
    <location>
        <begin position="297"/>
        <end position="324"/>
    </location>
</feature>
<dbReference type="InterPro" id="IPR012677">
    <property type="entry name" value="Nucleotide-bd_a/b_plait_sf"/>
</dbReference>
<dbReference type="Gene3D" id="3.30.40.10">
    <property type="entry name" value="Zinc/RING finger domain, C3HC4 (zinc finger)"/>
    <property type="match status" value="1"/>
</dbReference>
<dbReference type="Gene3D" id="3.30.70.330">
    <property type="match status" value="4"/>
</dbReference>
<keyword evidence="20" id="KW-1185">Reference proteome</keyword>
<dbReference type="CDD" id="cd00590">
    <property type="entry name" value="RRM_SF"/>
    <property type="match status" value="2"/>
</dbReference>
<keyword evidence="4" id="KW-0808">Transferase</keyword>
<keyword evidence="7 12" id="KW-0863">Zinc-finger</keyword>
<keyword evidence="3" id="KW-0963">Cytoplasm</keyword>
<dbReference type="Proteomes" id="UP000285301">
    <property type="component" value="Unassembled WGS sequence"/>
</dbReference>
<dbReference type="GO" id="GO:0016740">
    <property type="term" value="F:transferase activity"/>
    <property type="evidence" value="ECO:0007669"/>
    <property type="project" value="UniProtKB-KW"/>
</dbReference>
<dbReference type="GO" id="GO:0003723">
    <property type="term" value="F:RNA binding"/>
    <property type="evidence" value="ECO:0007669"/>
    <property type="project" value="UniProtKB-UniRule"/>
</dbReference>
<dbReference type="InterPro" id="IPR001841">
    <property type="entry name" value="Znf_RING"/>
</dbReference>
<dbReference type="SMART" id="SM00360">
    <property type="entry name" value="RRM"/>
    <property type="match status" value="4"/>
</dbReference>
<dbReference type="STRING" id="1965070.A0A3S3P5U1"/>
<keyword evidence="14" id="KW-0175">Coiled coil</keyword>
<dbReference type="GO" id="GO:0005634">
    <property type="term" value="C:nucleus"/>
    <property type="evidence" value="ECO:0007669"/>
    <property type="project" value="UniProtKB-SubCell"/>
</dbReference>
<keyword evidence="9" id="KW-0862">Zinc</keyword>
<gene>
    <name evidence="18" type="ORF">B4U79_15316</name>
    <name evidence="19" type="ORF">B4U79_15690</name>
</gene>
<evidence type="ECO:0000256" key="13">
    <source>
        <dbReference type="PROSITE-ProRule" id="PRU00176"/>
    </source>
</evidence>
<organism evidence="19 20">
    <name type="scientific">Dinothrombium tinctorium</name>
    <dbReference type="NCBI Taxonomy" id="1965070"/>
    <lineage>
        <taxon>Eukaryota</taxon>
        <taxon>Metazoa</taxon>
        <taxon>Ecdysozoa</taxon>
        <taxon>Arthropoda</taxon>
        <taxon>Chelicerata</taxon>
        <taxon>Arachnida</taxon>
        <taxon>Acari</taxon>
        <taxon>Acariformes</taxon>
        <taxon>Trombidiformes</taxon>
        <taxon>Prostigmata</taxon>
        <taxon>Anystina</taxon>
        <taxon>Parasitengona</taxon>
        <taxon>Trombidioidea</taxon>
        <taxon>Trombidiidae</taxon>
        <taxon>Dinothrombium</taxon>
    </lineage>
</organism>
<evidence type="ECO:0000256" key="1">
    <source>
        <dbReference type="ARBA" id="ARBA00004123"/>
    </source>
</evidence>
<evidence type="ECO:0000256" key="11">
    <source>
        <dbReference type="ARBA" id="ARBA00023242"/>
    </source>
</evidence>
<dbReference type="PROSITE" id="PS00518">
    <property type="entry name" value="ZF_RING_1"/>
    <property type="match status" value="1"/>
</dbReference>
<dbReference type="InterPro" id="IPR000504">
    <property type="entry name" value="RRM_dom"/>
</dbReference>
<evidence type="ECO:0000256" key="14">
    <source>
        <dbReference type="SAM" id="Coils"/>
    </source>
</evidence>
<dbReference type="GO" id="GO:0005737">
    <property type="term" value="C:cytoplasm"/>
    <property type="evidence" value="ECO:0007669"/>
    <property type="project" value="UniProtKB-SubCell"/>
</dbReference>
<evidence type="ECO:0000313" key="19">
    <source>
        <dbReference type="EMBL" id="RWS05826.1"/>
    </source>
</evidence>
<reference evidence="19 20" key="1">
    <citation type="journal article" date="2018" name="Gigascience">
        <title>Genomes of trombidid mites reveal novel predicted allergens and laterally-transferred genes associated with secondary metabolism.</title>
        <authorList>
            <person name="Dong X."/>
            <person name="Chaisiri K."/>
            <person name="Xia D."/>
            <person name="Armstrong S.D."/>
            <person name="Fang Y."/>
            <person name="Donnelly M.J."/>
            <person name="Kadowaki T."/>
            <person name="McGarry J.W."/>
            <person name="Darby A.C."/>
            <person name="Makepeace B.L."/>
        </authorList>
    </citation>
    <scope>NUCLEOTIDE SEQUENCE [LARGE SCALE GENOMIC DNA]</scope>
    <source>
        <strain evidence="19">UoL-WK</strain>
    </source>
</reference>
<protein>
    <submittedName>
        <fullName evidence="19">Polyadenylate-binding protein 7-like protein</fullName>
    </submittedName>
</protein>
<evidence type="ECO:0000256" key="12">
    <source>
        <dbReference type="PROSITE-ProRule" id="PRU00175"/>
    </source>
</evidence>
<keyword evidence="5" id="KW-0479">Metal-binding</keyword>
<dbReference type="PROSITE" id="PS50089">
    <property type="entry name" value="ZF_RING_2"/>
    <property type="match status" value="1"/>
</dbReference>
<dbReference type="GO" id="GO:0008270">
    <property type="term" value="F:zinc ion binding"/>
    <property type="evidence" value="ECO:0007669"/>
    <property type="project" value="UniProtKB-KW"/>
</dbReference>
<dbReference type="SMART" id="SM00184">
    <property type="entry name" value="RING"/>
    <property type="match status" value="1"/>
</dbReference>
<proteinExistence type="predicted"/>
<dbReference type="InterPro" id="IPR044066">
    <property type="entry name" value="TRIAD_supradom"/>
</dbReference>
<dbReference type="EMBL" id="NCKU01004525">
    <property type="protein sequence ID" value="RWS05825.1"/>
    <property type="molecule type" value="Genomic_DNA"/>
</dbReference>